<dbReference type="GO" id="GO:0031934">
    <property type="term" value="C:mating-type region heterochromatin"/>
    <property type="evidence" value="ECO:0007669"/>
    <property type="project" value="TreeGrafter"/>
</dbReference>
<dbReference type="OrthoDB" id="2421327at2759"/>
<evidence type="ECO:0000259" key="2">
    <source>
        <dbReference type="Pfam" id="PF16761"/>
    </source>
</evidence>
<accession>A0A397GY53</accession>
<dbReference type="Pfam" id="PF16761">
    <property type="entry name" value="Clr2_transil"/>
    <property type="match status" value="1"/>
</dbReference>
<feature type="region of interest" description="Disordered" evidence="1">
    <location>
        <begin position="175"/>
        <end position="205"/>
    </location>
</feature>
<evidence type="ECO:0000313" key="3">
    <source>
        <dbReference type="EMBL" id="RHZ55269.1"/>
    </source>
</evidence>
<dbReference type="AlphaFoldDB" id="A0A397GY53"/>
<dbReference type="InterPro" id="IPR031915">
    <property type="entry name" value="Clr2_N"/>
</dbReference>
<reference evidence="3 4" key="1">
    <citation type="submission" date="2018-08" db="EMBL/GenBank/DDBJ databases">
        <title>Genome and evolution of the arbuscular mycorrhizal fungus Diversispora epigaea (formerly Glomus versiforme) and its bacterial endosymbionts.</title>
        <authorList>
            <person name="Sun X."/>
            <person name="Fei Z."/>
            <person name="Harrison M."/>
        </authorList>
    </citation>
    <scope>NUCLEOTIDE SEQUENCE [LARGE SCALE GENOMIC DNA]</scope>
    <source>
        <strain evidence="3 4">IT104</strain>
    </source>
</reference>
<evidence type="ECO:0000256" key="1">
    <source>
        <dbReference type="SAM" id="MobiDB-lite"/>
    </source>
</evidence>
<feature type="domain" description="Cryptic loci regulator 2 N-terminal" evidence="2">
    <location>
        <begin position="86"/>
        <end position="150"/>
    </location>
</feature>
<sequence>MSGKKFFRNFVNVIILDDGFTVTRSDANPSMWPDTTPDINSEGVRVYYRPVNSSEAKGQHYLTKLGEALANALCKATPNLRIPKPMLKSFPQGYKLFERIRENHDNLPVRRDTYLFGSHVSLKFYSPREFEEHLLWLASDKESLCNCKYCTKNRQRKETETGATTIMKALSKKRFIDSSQDSPSTESRSTKRPRENVGNGYQKTQNSKKKYNTFRIGEITWVEVRYILDSQNEMIPKQITHWPAFVRDHNQITDLTDEEEISSSEPIIQYDLQILFYKENMRLKQKAILPWLALDSTNFVTEINKIDNDDRTELMSKFLKAIDYANDATSKTLEPFYSEEVISPRLRVIKGILIGPELLKENDYIRVKHDKQQQNAINLNKSPIFKIHYILHNEEIQRIELTGDIFVRVHQDQNVLVKINLSGQEHKIGLGDIAGRFYEKYSDISRCLLIDEYSNNRFQAEFFKEF</sequence>
<dbReference type="GO" id="GO:0033553">
    <property type="term" value="C:rDNA heterochromatin"/>
    <property type="evidence" value="ECO:0007669"/>
    <property type="project" value="TreeGrafter"/>
</dbReference>
<comment type="caution">
    <text evidence="3">The sequence shown here is derived from an EMBL/GenBank/DDBJ whole genome shotgun (WGS) entry which is preliminary data.</text>
</comment>
<feature type="compositionally biased region" description="Polar residues" evidence="1">
    <location>
        <begin position="177"/>
        <end position="187"/>
    </location>
</feature>
<proteinExistence type="predicted"/>
<organism evidence="3 4">
    <name type="scientific">Diversispora epigaea</name>
    <dbReference type="NCBI Taxonomy" id="1348612"/>
    <lineage>
        <taxon>Eukaryota</taxon>
        <taxon>Fungi</taxon>
        <taxon>Fungi incertae sedis</taxon>
        <taxon>Mucoromycota</taxon>
        <taxon>Glomeromycotina</taxon>
        <taxon>Glomeromycetes</taxon>
        <taxon>Diversisporales</taxon>
        <taxon>Diversisporaceae</taxon>
        <taxon>Diversispora</taxon>
    </lineage>
</organism>
<keyword evidence="4" id="KW-1185">Reference proteome</keyword>
<dbReference type="Proteomes" id="UP000266861">
    <property type="component" value="Unassembled WGS sequence"/>
</dbReference>
<gene>
    <name evidence="3" type="ORF">Glove_417g58</name>
</gene>
<dbReference type="GO" id="GO:0070824">
    <property type="term" value="C:SHREC complex"/>
    <property type="evidence" value="ECO:0007669"/>
    <property type="project" value="InterPro"/>
</dbReference>
<dbReference type="GO" id="GO:0030466">
    <property type="term" value="P:silent mating-type cassette heterochromatin formation"/>
    <property type="evidence" value="ECO:0007669"/>
    <property type="project" value="TreeGrafter"/>
</dbReference>
<dbReference type="STRING" id="1348612.A0A397GY53"/>
<evidence type="ECO:0000313" key="4">
    <source>
        <dbReference type="Proteomes" id="UP000266861"/>
    </source>
</evidence>
<protein>
    <recommendedName>
        <fullName evidence="2">Cryptic loci regulator 2 N-terminal domain-containing protein</fullName>
    </recommendedName>
</protein>
<dbReference type="EMBL" id="PQFF01000370">
    <property type="protein sequence ID" value="RHZ55269.1"/>
    <property type="molecule type" value="Genomic_DNA"/>
</dbReference>
<name>A0A397GY53_9GLOM</name>